<feature type="region of interest" description="Disordered" evidence="1">
    <location>
        <begin position="117"/>
        <end position="179"/>
    </location>
</feature>
<dbReference type="Proteomes" id="UP000245207">
    <property type="component" value="Unassembled WGS sequence"/>
</dbReference>
<organism evidence="2 3">
    <name type="scientific">Artemisia annua</name>
    <name type="common">Sweet wormwood</name>
    <dbReference type="NCBI Taxonomy" id="35608"/>
    <lineage>
        <taxon>Eukaryota</taxon>
        <taxon>Viridiplantae</taxon>
        <taxon>Streptophyta</taxon>
        <taxon>Embryophyta</taxon>
        <taxon>Tracheophyta</taxon>
        <taxon>Spermatophyta</taxon>
        <taxon>Magnoliopsida</taxon>
        <taxon>eudicotyledons</taxon>
        <taxon>Gunneridae</taxon>
        <taxon>Pentapetalae</taxon>
        <taxon>asterids</taxon>
        <taxon>campanulids</taxon>
        <taxon>Asterales</taxon>
        <taxon>Asteraceae</taxon>
        <taxon>Asteroideae</taxon>
        <taxon>Anthemideae</taxon>
        <taxon>Artemisiinae</taxon>
        <taxon>Artemisia</taxon>
    </lineage>
</organism>
<feature type="compositionally biased region" description="Low complexity" evidence="1">
    <location>
        <begin position="123"/>
        <end position="132"/>
    </location>
</feature>
<dbReference type="SUPFAM" id="SSF56219">
    <property type="entry name" value="DNase I-like"/>
    <property type="match status" value="1"/>
</dbReference>
<dbReference type="GO" id="GO:0003964">
    <property type="term" value="F:RNA-directed DNA polymerase activity"/>
    <property type="evidence" value="ECO:0007669"/>
    <property type="project" value="UniProtKB-KW"/>
</dbReference>
<feature type="compositionally biased region" description="Polar residues" evidence="1">
    <location>
        <begin position="168"/>
        <end position="177"/>
    </location>
</feature>
<keyword evidence="2" id="KW-0695">RNA-directed DNA polymerase</keyword>
<evidence type="ECO:0000256" key="1">
    <source>
        <dbReference type="SAM" id="MobiDB-lite"/>
    </source>
</evidence>
<dbReference type="OrthoDB" id="1930966at2759"/>
<name>A0A2U1KHR2_ARTAN</name>
<proteinExistence type="predicted"/>
<dbReference type="InterPro" id="IPR036691">
    <property type="entry name" value="Endo/exonu/phosph_ase_sf"/>
</dbReference>
<dbReference type="EMBL" id="PKPP01018655">
    <property type="protein sequence ID" value="PWA36173.1"/>
    <property type="molecule type" value="Genomic_DNA"/>
</dbReference>
<keyword evidence="2" id="KW-0808">Transferase</keyword>
<evidence type="ECO:0000313" key="3">
    <source>
        <dbReference type="Proteomes" id="UP000245207"/>
    </source>
</evidence>
<protein>
    <submittedName>
        <fullName evidence="2">RNA-directed DNA polymerase, eukaryota, Reverse transcriptase zinc-binding domain protein</fullName>
    </submittedName>
</protein>
<keyword evidence="2" id="KW-0548">Nucleotidyltransferase</keyword>
<comment type="caution">
    <text evidence="2">The sequence shown here is derived from an EMBL/GenBank/DDBJ whole genome shotgun (WGS) entry which is preliminary data.</text>
</comment>
<dbReference type="STRING" id="35608.A0A2U1KHR2"/>
<dbReference type="Gene3D" id="3.60.10.10">
    <property type="entry name" value="Endonuclease/exonuclease/phosphatase"/>
    <property type="match status" value="1"/>
</dbReference>
<reference evidence="2 3" key="1">
    <citation type="journal article" date="2018" name="Mol. Plant">
        <title>The genome of Artemisia annua provides insight into the evolution of Asteraceae family and artemisinin biosynthesis.</title>
        <authorList>
            <person name="Shen Q."/>
            <person name="Zhang L."/>
            <person name="Liao Z."/>
            <person name="Wang S."/>
            <person name="Yan T."/>
            <person name="Shi P."/>
            <person name="Liu M."/>
            <person name="Fu X."/>
            <person name="Pan Q."/>
            <person name="Wang Y."/>
            <person name="Lv Z."/>
            <person name="Lu X."/>
            <person name="Zhang F."/>
            <person name="Jiang W."/>
            <person name="Ma Y."/>
            <person name="Chen M."/>
            <person name="Hao X."/>
            <person name="Li L."/>
            <person name="Tang Y."/>
            <person name="Lv G."/>
            <person name="Zhou Y."/>
            <person name="Sun X."/>
            <person name="Brodelius P.E."/>
            <person name="Rose J.K.C."/>
            <person name="Tang K."/>
        </authorList>
    </citation>
    <scope>NUCLEOTIDE SEQUENCE [LARGE SCALE GENOMIC DNA]</scope>
    <source>
        <strain evidence="3">cv. Huhao1</strain>
        <tissue evidence="2">Leaf</tissue>
    </source>
</reference>
<dbReference type="AlphaFoldDB" id="A0A2U1KHR2"/>
<sequence>MTASMCYKGGSLDYARVLVEFDAEKEIKHEIEVQYRDKENRIKGSKKIKVLYDWKPCRCSECKVFGHDFSQCKLNINKGAETEIIGDKPNVASKDDNNAEVEKIRVNVMQKDGFTEVQKKNRNMMQQKKNGQYRNYGPQAQRQEYRKRDGGNGKGKEKMSDGTGVNAGPSSSVGTNVNRDEVLVKDSSEENNDLRKTANKYSVLDSLPEENELDQNMVNTNGDVNRQKVVNIGDGEPVFEDVLNCQNGTAKVMSENVVNGIEVLETRLKSKLLNTCEKVFQGWSWISNMQECIKGCRIVIGWDNNETQIQILHKTSQSIFCVISSSEYKVQCFYSFVYAANEGAERRKLWNELVQNSKYVNGNPWCIAGDMNVILQPNEHSCGVSYLTADMIEFQDCLNKIEIEDICRSGANRCSLCTSDSEDLVHMFFKCPFSIEIWNKVKFKADIRSYSNNWQDIVKEINDAGNGNNINSVIRRLMFAACVYNIWNERNGRIFKDVKRNSDEVFKSIEETVKKRILGLIVRESKAVRLMESKWGISCKRAIPVVQD</sequence>
<keyword evidence="3" id="KW-1185">Reference proteome</keyword>
<accession>A0A2U1KHR2</accession>
<feature type="compositionally biased region" description="Basic and acidic residues" evidence="1">
    <location>
        <begin position="143"/>
        <end position="160"/>
    </location>
</feature>
<evidence type="ECO:0000313" key="2">
    <source>
        <dbReference type="EMBL" id="PWA36173.1"/>
    </source>
</evidence>
<gene>
    <name evidence="2" type="ORF">CTI12_AA601870</name>
</gene>